<reference evidence="6 7" key="1">
    <citation type="journal article" date="2021" name="Hortic Res">
        <title>The domestication of Cucurbita argyrosperma as revealed by the genome of its wild relative.</title>
        <authorList>
            <person name="Barrera-Redondo J."/>
            <person name="Sanchez-de la Vega G."/>
            <person name="Aguirre-Liguori J.A."/>
            <person name="Castellanos-Morales G."/>
            <person name="Gutierrez-Guerrero Y.T."/>
            <person name="Aguirre-Dugua X."/>
            <person name="Aguirre-Planter E."/>
            <person name="Tenaillon M.I."/>
            <person name="Lira-Saade R."/>
            <person name="Eguiarte L.E."/>
        </authorList>
    </citation>
    <scope>NUCLEOTIDE SEQUENCE [LARGE SCALE GENOMIC DNA]</scope>
    <source>
        <strain evidence="6">JBR-2021</strain>
    </source>
</reference>
<dbReference type="Proteomes" id="UP000685013">
    <property type="component" value="Chromosome 18"/>
</dbReference>
<dbReference type="GO" id="GO:0005516">
    <property type="term" value="F:calmodulin binding"/>
    <property type="evidence" value="ECO:0007669"/>
    <property type="project" value="UniProtKB-KW"/>
</dbReference>
<feature type="compositionally biased region" description="Low complexity" evidence="4">
    <location>
        <begin position="371"/>
        <end position="380"/>
    </location>
</feature>
<organism evidence="6 7">
    <name type="scientific">Cucurbita argyrosperma subsp. sororia</name>
    <dbReference type="NCBI Taxonomy" id="37648"/>
    <lineage>
        <taxon>Eukaryota</taxon>
        <taxon>Viridiplantae</taxon>
        <taxon>Streptophyta</taxon>
        <taxon>Embryophyta</taxon>
        <taxon>Tracheophyta</taxon>
        <taxon>Spermatophyta</taxon>
        <taxon>Magnoliopsida</taxon>
        <taxon>eudicotyledons</taxon>
        <taxon>Gunneridae</taxon>
        <taxon>Pentapetalae</taxon>
        <taxon>rosids</taxon>
        <taxon>fabids</taxon>
        <taxon>Cucurbitales</taxon>
        <taxon>Cucurbitaceae</taxon>
        <taxon>Cucurbiteae</taxon>
        <taxon>Cucurbita</taxon>
    </lineage>
</organism>
<sequence length="688" mass="75879">MGATHNPPSLINPTVLRFISTVRLKQLPKYSNPTISLCISSCLVCWSLTISAMGKSPGKWIKTILFGKKSSKSNLSKNREKSGNEKEVLVSVKASEATSVITHTAASEPTPNTIETNEVVSKITHNQAANASCERSISITGNQDTEIQGSTCQDAPSDPERIRREEAATKAQAAFRGYLARRAFRALKGIIRLQALIRGHLVRRQAVATLCCMLGIVKFQAIARGRRVRLSDVGLEAQNKYRLVQPQLLVARAGVSLSTRMAKLSANAFTIKLASSTTAKPLQIYFDNEDENSALKWLERWSNSRFWKPIPPVKKAAEFKSQRRLSTGQTGDGHTVRSKRTRRVPTVNNDSTVQSSAEVEKPKRTFRKASSHSAAEQAQENPQMELEKVKRSLRKVHNPVLENPTPIEADAEKPKESSDKVSNGLGRDILARGTNNSSEKIKKEAISTIPVQPDLETTPESIPIKEVLNVTNGEPVVESQPLIEGSDKDKSIAGNEAAVETKPLTESYPKDAINQLLTNGESNHKEDNANNENPKSGRKGSTPAKQERVENGLQHSPTIPSYMVATESAKAKLRAQGSPRFEQESERNNNNRRHSLPSSTNAKLSSPSPRTQRLVQAGGKGGNKNDKAHMGSRDGNGKVIQADWRSRNVETEMFVQYSVPEKGNELHRNQCNGQRLLDSSHFRVHSRW</sequence>
<evidence type="ECO:0000256" key="1">
    <source>
        <dbReference type="ARBA" id="ARBA00022860"/>
    </source>
</evidence>
<evidence type="ECO:0000256" key="4">
    <source>
        <dbReference type="SAM" id="MobiDB-lite"/>
    </source>
</evidence>
<dbReference type="InterPro" id="IPR000048">
    <property type="entry name" value="IQ_motif_EF-hand-BS"/>
</dbReference>
<feature type="non-terminal residue" evidence="6">
    <location>
        <position position="1"/>
    </location>
</feature>
<evidence type="ECO:0000313" key="7">
    <source>
        <dbReference type="Proteomes" id="UP000685013"/>
    </source>
</evidence>
<dbReference type="Pfam" id="PF13178">
    <property type="entry name" value="DUF4005"/>
    <property type="match status" value="1"/>
</dbReference>
<dbReference type="Pfam" id="PF00612">
    <property type="entry name" value="IQ"/>
    <property type="match status" value="2"/>
</dbReference>
<feature type="compositionally biased region" description="Polar residues" evidence="4">
    <location>
        <begin position="346"/>
        <end position="357"/>
    </location>
</feature>
<feature type="compositionally biased region" description="Polar residues" evidence="4">
    <location>
        <begin position="596"/>
        <end position="614"/>
    </location>
</feature>
<feature type="compositionally biased region" description="Basic and acidic residues" evidence="4">
    <location>
        <begin position="623"/>
        <end position="636"/>
    </location>
</feature>
<evidence type="ECO:0000256" key="3">
    <source>
        <dbReference type="ARBA" id="ARBA00024378"/>
    </source>
</evidence>
<protein>
    <submittedName>
        <fullName evidence="6">Protein IQ-DOMAIN 31</fullName>
    </submittedName>
</protein>
<name>A0AAV6M092_9ROSI</name>
<comment type="subunit">
    <text evidence="3">Binds to multiple calmodulin (CaM) in the presence of Ca(2+) and CaM-like proteins.</text>
</comment>
<dbReference type="PANTHER" id="PTHR32295">
    <property type="entry name" value="IQ-DOMAIN 5-RELATED"/>
    <property type="match status" value="1"/>
</dbReference>
<dbReference type="SMART" id="SM00015">
    <property type="entry name" value="IQ"/>
    <property type="match status" value="2"/>
</dbReference>
<evidence type="ECO:0000313" key="6">
    <source>
        <dbReference type="EMBL" id="KAG6573013.1"/>
    </source>
</evidence>
<feature type="region of interest" description="Disordered" evidence="4">
    <location>
        <begin position="317"/>
        <end position="440"/>
    </location>
</feature>
<dbReference type="PROSITE" id="PS50096">
    <property type="entry name" value="IQ"/>
    <property type="match status" value="2"/>
</dbReference>
<dbReference type="EMBL" id="JAGKQH010000018">
    <property type="protein sequence ID" value="KAG6573013.1"/>
    <property type="molecule type" value="Genomic_DNA"/>
</dbReference>
<dbReference type="PANTHER" id="PTHR32295:SF281">
    <property type="entry name" value="PROTEIN IQ-DOMAIN 31"/>
    <property type="match status" value="1"/>
</dbReference>
<comment type="similarity">
    <text evidence="2">Belongs to the IQD family.</text>
</comment>
<comment type="caution">
    <text evidence="6">The sequence shown here is derived from an EMBL/GenBank/DDBJ whole genome shotgun (WGS) entry which is preliminary data.</text>
</comment>
<feature type="region of interest" description="Disordered" evidence="4">
    <location>
        <begin position="519"/>
        <end position="637"/>
    </location>
</feature>
<dbReference type="CDD" id="cd23767">
    <property type="entry name" value="IQCD"/>
    <property type="match status" value="1"/>
</dbReference>
<feature type="domain" description="DUF4005" evidence="5">
    <location>
        <begin position="531"/>
        <end position="620"/>
    </location>
</feature>
<keyword evidence="7" id="KW-1185">Reference proteome</keyword>
<proteinExistence type="inferred from homology"/>
<accession>A0AAV6M092</accession>
<feature type="compositionally biased region" description="Basic and acidic residues" evidence="4">
    <location>
        <begin position="410"/>
        <end position="419"/>
    </location>
</feature>
<evidence type="ECO:0000259" key="5">
    <source>
        <dbReference type="Pfam" id="PF13178"/>
    </source>
</evidence>
<gene>
    <name evidence="6" type="primary">IQD31</name>
    <name evidence="6" type="ORF">SDJN03_26900</name>
</gene>
<keyword evidence="1" id="KW-0112">Calmodulin-binding</keyword>
<evidence type="ECO:0000256" key="2">
    <source>
        <dbReference type="ARBA" id="ARBA00024341"/>
    </source>
</evidence>
<dbReference type="InterPro" id="IPR025064">
    <property type="entry name" value="DUF4005"/>
</dbReference>
<dbReference type="AlphaFoldDB" id="A0AAV6M092"/>